<feature type="region of interest" description="Disordered" evidence="2">
    <location>
        <begin position="1413"/>
        <end position="1525"/>
    </location>
</feature>
<keyword evidence="5" id="KW-1185">Reference proteome</keyword>
<dbReference type="InterPro" id="IPR053005">
    <property type="entry name" value="Nuclear_Pos-Cytoskel_Interact"/>
</dbReference>
<feature type="compositionally biased region" description="Basic and acidic residues" evidence="2">
    <location>
        <begin position="608"/>
        <end position="621"/>
    </location>
</feature>
<dbReference type="EMBL" id="JBBBZM010000017">
    <property type="protein sequence ID" value="KAL0638848.1"/>
    <property type="molecule type" value="Genomic_DNA"/>
</dbReference>
<feature type="domain" description="Pleckstrin homology" evidence="3">
    <location>
        <begin position="1227"/>
        <end position="1304"/>
    </location>
</feature>
<proteinExistence type="predicted"/>
<reference evidence="4 5" key="1">
    <citation type="submission" date="2024-02" db="EMBL/GenBank/DDBJ databases">
        <title>Discinaceae phylogenomics.</title>
        <authorList>
            <person name="Dirks A.C."/>
            <person name="James T.Y."/>
        </authorList>
    </citation>
    <scope>NUCLEOTIDE SEQUENCE [LARGE SCALE GENOMIC DNA]</scope>
    <source>
        <strain evidence="4 5">ACD0624</strain>
    </source>
</reference>
<dbReference type="Pfam" id="PF12814">
    <property type="entry name" value="Mcp5_PH"/>
    <property type="match status" value="2"/>
</dbReference>
<accession>A0ABR3GSE9</accession>
<feature type="region of interest" description="Disordered" evidence="2">
    <location>
        <begin position="735"/>
        <end position="755"/>
    </location>
</feature>
<feature type="compositionally biased region" description="Acidic residues" evidence="2">
    <location>
        <begin position="396"/>
        <end position="407"/>
    </location>
</feature>
<feature type="compositionally biased region" description="Pro residues" evidence="2">
    <location>
        <begin position="740"/>
        <end position="755"/>
    </location>
</feature>
<gene>
    <name evidence="4" type="ORF">Q9L58_002079</name>
</gene>
<feature type="region of interest" description="Disordered" evidence="2">
    <location>
        <begin position="1252"/>
        <end position="1271"/>
    </location>
</feature>
<feature type="region of interest" description="Disordered" evidence="2">
    <location>
        <begin position="982"/>
        <end position="1223"/>
    </location>
</feature>
<feature type="region of interest" description="Disordered" evidence="2">
    <location>
        <begin position="1293"/>
        <end position="1313"/>
    </location>
</feature>
<evidence type="ECO:0000256" key="2">
    <source>
        <dbReference type="SAM" id="MobiDB-lite"/>
    </source>
</evidence>
<evidence type="ECO:0000313" key="5">
    <source>
        <dbReference type="Proteomes" id="UP001447188"/>
    </source>
</evidence>
<dbReference type="Proteomes" id="UP001447188">
    <property type="component" value="Unassembled WGS sequence"/>
</dbReference>
<comment type="caution">
    <text evidence="4">The sequence shown here is derived from an EMBL/GenBank/DDBJ whole genome shotgun (WGS) entry which is preliminary data.</text>
</comment>
<evidence type="ECO:0000256" key="1">
    <source>
        <dbReference type="SAM" id="Coils"/>
    </source>
</evidence>
<feature type="compositionally biased region" description="Pro residues" evidence="2">
    <location>
        <begin position="1420"/>
        <end position="1429"/>
    </location>
</feature>
<feature type="compositionally biased region" description="Polar residues" evidence="2">
    <location>
        <begin position="1054"/>
        <end position="1081"/>
    </location>
</feature>
<feature type="coiled-coil region" evidence="1">
    <location>
        <begin position="115"/>
        <end position="246"/>
    </location>
</feature>
<dbReference type="Gene3D" id="1.10.287.1490">
    <property type="match status" value="1"/>
</dbReference>
<feature type="region of interest" description="Disordered" evidence="2">
    <location>
        <begin position="1585"/>
        <end position="1644"/>
    </location>
</feature>
<sequence>MADHLTVDIDSDEGDYTDYATDAPLPTPSGTPYRTPHPSRHPSRGATPSPTPSPYPVSSSPPTTNGRGSPLHRMNMGHQQHHHLHHQDRSFDETISILDPRRFTPTLHANLVAEILSLRRELESKSNLVDTLEQDLHAARNEHETAATSAVTAQREARDIKRQLARAENDDAVEAVAKERDGAVNAVAELKRQVERLTKSRRSAEDDFDRIKRMAEDDHDQHEASKRLLERRAHVAEGRLKSLLDELTAANAIPPPPPIQDPETDHEDAASDSGSIKDSIRDSTRDSFRGLRASLMMGDDEAERLGIRFSVVAGSKGLSLADELNFDEEDEDDLEEGDEEDEDDRTEAEFSFADDNASEGFAGDNASDSGPDSEAGEDEEECEMTEYHEMGVQVDFGDDEIQEDEEQENQRYHESEQQSERLDVLGLEIEEKLAELERTYAELDRKTLELDSIYTEFDKVHERVAELEVQIVRMEEEADERDEIFANMKNDHAQLKSDHAQLKCDHAQLKGDHTKLERDHTQLESDHVEQTKLLIAKGKDVEERWTALQAQEATLQTQQISLAGIEKALHERLKDLGEREKYLQEREDLIIAASTPINVDDDPTPAEIEAKEREGEYEANERRKRSRSMGVSSPTPYSPVASSVVTYNTAESQTSPAYISVEAQTNPAYVSVESQTNLPYVSAEAQASPPYVSIEAQVTPVYVSIESQTDEPPPTLPPRAPTPPPIIEMQTVGVQTDTVTPPPPPPPPPPRTPTPPPIIETQTIGVQTMGVQTMGVQTMGVQTDEPPPTPLPITPTPPPIIEMQTVGVQTDPMRPPPLPRIIPTIAVIPPPLTPPLPKPIMRNAAVQTRSMPRAKSRSVQTEEIRLDQKILRLPPHLHPSAIMANNPLPPVPKPADPILSDDAPPPTPPKKNARRSMAKRTSAMGPTSVPTAAPRSVPSVTDAPPGSALIYSSPPRVNLYDGTPENDKDNIRRHLFNGVDFSHDLPQSSGDDEFHDDADLSGNEFKTALSAPKPKKSRNNPHINLSRPSPVEASSQKSVGSLQRKGATIRKNALVSSGTQAHNRVRSPSLTSNIASESSGTKIGPPFPVPARHSSRKPSGYGNHNRVESPTPMSAGLPRSNLSRHQRQPSIQSIQSIRKVRSATALPTLRTTNPRNRSPPPLSASSAAPDSPGLPPPLPRDEVISPGFDKQKFGASRNKYQDSANTSGSANTAGNASNASSTIQQTSVVDAIAQTMVGEWMWKYVRRRKSFGVSESPQNLDGRDESGGGQRHKRWVWLAPYERAVMWSSRQPTSGNALLGKSGRKRKRSILQPPAGLSRALDKVLTNKVPIQSVLDVKDDTPLPKGADPSKPLFNRSILILTPARALKFTAPNRERHYVWLTALSFLSHSPQGSEGLLALPPPMPFEYEQVHQQALAPPVQRPPMPPIPVHRDTPFHPVRDSIRLAKGKSRQSRQKQTGFPPPRKDSIREVESIMSNGSVAEPPSIPRFPGQHTRKRSSSAVRPGTQRSISNEYHRNGYDPSVLSSYGGSSQGDYYGNGIVGGIGLVSGNSSMLNGHSGPPMGGWEAGPMGTVRMEAFVERQPRYEFDEEDEYRRPSSYRLRRDRRSSRQESYWSGSGDFYAGSGPGPADSEGFWRGEDPFGGF</sequence>
<dbReference type="PANTHER" id="PTHR28190">
    <property type="entry name" value="NUCLEAR MIGRATION PROTEIN NUM1"/>
    <property type="match status" value="1"/>
</dbReference>
<dbReference type="InterPro" id="IPR024774">
    <property type="entry name" value="PH_dom-Mcp5-type"/>
</dbReference>
<keyword evidence="1" id="KW-0175">Coiled coil</keyword>
<feature type="region of interest" description="Disordered" evidence="2">
    <location>
        <begin position="596"/>
        <end position="641"/>
    </location>
</feature>
<feature type="compositionally biased region" description="Low complexity" evidence="2">
    <location>
        <begin position="1203"/>
        <end position="1222"/>
    </location>
</feature>
<feature type="region of interest" description="Disordered" evidence="2">
    <location>
        <begin position="1"/>
        <end position="89"/>
    </location>
</feature>
<protein>
    <recommendedName>
        <fullName evidence="3">Pleckstrin homology domain-containing protein</fullName>
    </recommendedName>
</protein>
<evidence type="ECO:0000259" key="3">
    <source>
        <dbReference type="Pfam" id="PF12814"/>
    </source>
</evidence>
<feature type="compositionally biased region" description="Low complexity" evidence="2">
    <location>
        <begin position="1128"/>
        <end position="1137"/>
    </location>
</feature>
<feature type="compositionally biased region" description="Acidic residues" evidence="2">
    <location>
        <begin position="374"/>
        <end position="384"/>
    </location>
</feature>
<feature type="region of interest" description="Disordered" evidence="2">
    <location>
        <begin position="881"/>
        <end position="970"/>
    </location>
</feature>
<feature type="compositionally biased region" description="Basic and acidic residues" evidence="2">
    <location>
        <begin position="1463"/>
        <end position="1472"/>
    </location>
</feature>
<feature type="compositionally biased region" description="Polar residues" evidence="2">
    <location>
        <begin position="629"/>
        <end position="641"/>
    </location>
</feature>
<feature type="compositionally biased region" description="Acidic residues" evidence="2">
    <location>
        <begin position="324"/>
        <end position="346"/>
    </location>
</feature>
<dbReference type="PANTHER" id="PTHR28190:SF2">
    <property type="entry name" value="MIGRATION PROTEIN, PUTATIVE (AFU_ORTHOLOGUE AFUA_2G07730)-RELATED"/>
    <property type="match status" value="1"/>
</dbReference>
<feature type="compositionally biased region" description="Polar residues" evidence="2">
    <location>
        <begin position="1020"/>
        <end position="1041"/>
    </location>
</feature>
<evidence type="ECO:0000313" key="4">
    <source>
        <dbReference type="EMBL" id="KAL0638848.1"/>
    </source>
</evidence>
<feature type="region of interest" description="Disordered" evidence="2">
    <location>
        <begin position="250"/>
        <end position="283"/>
    </location>
</feature>
<feature type="compositionally biased region" description="Basic and acidic residues" evidence="2">
    <location>
        <begin position="408"/>
        <end position="420"/>
    </location>
</feature>
<feature type="compositionally biased region" description="Basic and acidic residues" evidence="2">
    <location>
        <begin position="1633"/>
        <end position="1644"/>
    </location>
</feature>
<dbReference type="Gene3D" id="1.20.5.170">
    <property type="match status" value="1"/>
</dbReference>
<name>A0ABR3GSE9_9PEZI</name>
<organism evidence="4 5">
    <name type="scientific">Discina gigas</name>
    <dbReference type="NCBI Taxonomy" id="1032678"/>
    <lineage>
        <taxon>Eukaryota</taxon>
        <taxon>Fungi</taxon>
        <taxon>Dikarya</taxon>
        <taxon>Ascomycota</taxon>
        <taxon>Pezizomycotina</taxon>
        <taxon>Pezizomycetes</taxon>
        <taxon>Pezizales</taxon>
        <taxon>Discinaceae</taxon>
        <taxon>Discina</taxon>
    </lineage>
</organism>
<feature type="region of interest" description="Disordered" evidence="2">
    <location>
        <begin position="322"/>
        <end position="420"/>
    </location>
</feature>
<feature type="compositionally biased region" description="Low complexity" evidence="2">
    <location>
        <begin position="1146"/>
        <end position="1156"/>
    </location>
</feature>
<feature type="coiled-coil region" evidence="1">
    <location>
        <begin position="426"/>
        <end position="526"/>
    </location>
</feature>
<feature type="domain" description="Pleckstrin homology" evidence="3">
    <location>
        <begin position="1322"/>
        <end position="1390"/>
    </location>
</feature>
<feature type="compositionally biased region" description="Basic and acidic residues" evidence="2">
    <location>
        <begin position="1430"/>
        <end position="1444"/>
    </location>
</feature>